<evidence type="ECO:0000313" key="1">
    <source>
        <dbReference type="EMBL" id="KAH6939346.1"/>
    </source>
</evidence>
<name>A0ACB7SWL5_HYAAI</name>
<protein>
    <submittedName>
        <fullName evidence="1">Uncharacterized protein</fullName>
    </submittedName>
</protein>
<comment type="caution">
    <text evidence="1">The sequence shown here is derived from an EMBL/GenBank/DDBJ whole genome shotgun (WGS) entry which is preliminary data.</text>
</comment>
<sequence>MPTNTELAKKIEHLESLLHAKLDNLVDDLVSKISKKLEDQGLGSLSELAESIRFISDQYDSVRASVAELVQSNKALRAENDELTKKIADMEQYSRLNNIEIKAGTNAPAENADASVPRSAASVVSTVSQERRKRRDHAVAEYVPHACPHCHFGAIAAAKGPR</sequence>
<reference evidence="1" key="1">
    <citation type="submission" date="2020-05" db="EMBL/GenBank/DDBJ databases">
        <title>Large-scale comparative analyses of tick genomes elucidate their genetic diversity and vector capacities.</title>
        <authorList>
            <person name="Jia N."/>
            <person name="Wang J."/>
            <person name="Shi W."/>
            <person name="Du L."/>
            <person name="Sun Y."/>
            <person name="Zhan W."/>
            <person name="Jiang J."/>
            <person name="Wang Q."/>
            <person name="Zhang B."/>
            <person name="Ji P."/>
            <person name="Sakyi L.B."/>
            <person name="Cui X."/>
            <person name="Yuan T."/>
            <person name="Jiang B."/>
            <person name="Yang W."/>
            <person name="Lam T.T.-Y."/>
            <person name="Chang Q."/>
            <person name="Ding S."/>
            <person name="Wang X."/>
            <person name="Zhu J."/>
            <person name="Ruan X."/>
            <person name="Zhao L."/>
            <person name="Wei J."/>
            <person name="Que T."/>
            <person name="Du C."/>
            <person name="Cheng J."/>
            <person name="Dai P."/>
            <person name="Han X."/>
            <person name="Huang E."/>
            <person name="Gao Y."/>
            <person name="Liu J."/>
            <person name="Shao H."/>
            <person name="Ye R."/>
            <person name="Li L."/>
            <person name="Wei W."/>
            <person name="Wang X."/>
            <person name="Wang C."/>
            <person name="Yang T."/>
            <person name="Huo Q."/>
            <person name="Li W."/>
            <person name="Guo W."/>
            <person name="Chen H."/>
            <person name="Zhou L."/>
            <person name="Ni X."/>
            <person name="Tian J."/>
            <person name="Zhou Y."/>
            <person name="Sheng Y."/>
            <person name="Liu T."/>
            <person name="Pan Y."/>
            <person name="Xia L."/>
            <person name="Li J."/>
            <person name="Zhao F."/>
            <person name="Cao W."/>
        </authorList>
    </citation>
    <scope>NUCLEOTIDE SEQUENCE</scope>
    <source>
        <strain evidence="1">Hyas-2018</strain>
    </source>
</reference>
<keyword evidence="2" id="KW-1185">Reference proteome</keyword>
<dbReference type="Proteomes" id="UP000821845">
    <property type="component" value="Chromosome 2"/>
</dbReference>
<proteinExistence type="predicted"/>
<organism evidence="1 2">
    <name type="scientific">Hyalomma asiaticum</name>
    <name type="common">Tick</name>
    <dbReference type="NCBI Taxonomy" id="266040"/>
    <lineage>
        <taxon>Eukaryota</taxon>
        <taxon>Metazoa</taxon>
        <taxon>Ecdysozoa</taxon>
        <taxon>Arthropoda</taxon>
        <taxon>Chelicerata</taxon>
        <taxon>Arachnida</taxon>
        <taxon>Acari</taxon>
        <taxon>Parasitiformes</taxon>
        <taxon>Ixodida</taxon>
        <taxon>Ixodoidea</taxon>
        <taxon>Ixodidae</taxon>
        <taxon>Hyalomminae</taxon>
        <taxon>Hyalomma</taxon>
    </lineage>
</organism>
<gene>
    <name evidence="1" type="ORF">HPB50_017399</name>
</gene>
<accession>A0ACB7SWL5</accession>
<dbReference type="EMBL" id="CM023482">
    <property type="protein sequence ID" value="KAH6939346.1"/>
    <property type="molecule type" value="Genomic_DNA"/>
</dbReference>
<evidence type="ECO:0000313" key="2">
    <source>
        <dbReference type="Proteomes" id="UP000821845"/>
    </source>
</evidence>